<reference evidence="5 7" key="2">
    <citation type="submission" date="2017-11" db="EMBL/GenBank/DDBJ databases">
        <title>Draft Genome Sequence of Methylobacter psychrotolerans Sph1T, an Obligate Methanotroph from Low-Temperature Environments.</title>
        <authorList>
            <person name="Oshkin I.Y."/>
            <person name="Miroshnikov K."/>
            <person name="Belova S.E."/>
            <person name="Korzhenkov A."/>
            <person name="Toshchakov S.V."/>
            <person name="Dedysh S.N."/>
        </authorList>
    </citation>
    <scope>NUCLEOTIDE SEQUENCE [LARGE SCALE GENOMIC DNA]</scope>
    <source>
        <strain evidence="5 7">Sph1</strain>
    </source>
</reference>
<feature type="active site" description="Charge relay system" evidence="1">
    <location>
        <position position="168"/>
    </location>
</feature>
<feature type="binding site" evidence="1">
    <location>
        <position position="406"/>
    </location>
    <ligand>
        <name>Ca(2+)</name>
        <dbReference type="ChEBI" id="CHEBI:29108"/>
    </ligand>
</feature>
<dbReference type="GO" id="GO:0006508">
    <property type="term" value="P:proteolysis"/>
    <property type="evidence" value="ECO:0007669"/>
    <property type="project" value="UniProtKB-KW"/>
</dbReference>
<keyword evidence="1" id="KW-0645">Protease</keyword>
<dbReference type="KEGG" id="mpsy:CEK71_17210"/>
<dbReference type="EMBL" id="CP022129">
    <property type="protein sequence ID" value="ASF47665.1"/>
    <property type="molecule type" value="Genomic_DNA"/>
</dbReference>
<evidence type="ECO:0000313" key="4">
    <source>
        <dbReference type="EMBL" id="ASF47665.1"/>
    </source>
</evidence>
<feature type="active site" description="Charge relay system" evidence="1">
    <location>
        <position position="172"/>
    </location>
</feature>
<dbReference type="Gene3D" id="3.40.50.200">
    <property type="entry name" value="Peptidase S8/S53 domain"/>
    <property type="match status" value="1"/>
</dbReference>
<reference evidence="4 6" key="1">
    <citation type="submission" date="2017-06" db="EMBL/GenBank/DDBJ databases">
        <title>Genome Sequencing of the methanotroph Methylovulum psychrotolerants str. HV10-M2 isolated from a high-altitude environment.</title>
        <authorList>
            <person name="Mateos-Rivera A."/>
        </authorList>
    </citation>
    <scope>NUCLEOTIDE SEQUENCE [LARGE SCALE GENOMIC DNA]</scope>
    <source>
        <strain evidence="4 6">HV10_M2</strain>
    </source>
</reference>
<dbReference type="RefSeq" id="WP_088620535.1">
    <property type="nucleotide sequence ID" value="NZ_CP022129.1"/>
</dbReference>
<name>A0A1Z4C2C9_9GAMM</name>
<feature type="binding site" evidence="1">
    <location>
        <position position="404"/>
    </location>
    <ligand>
        <name>Ca(2+)</name>
        <dbReference type="ChEBI" id="CHEBI:29108"/>
    </ligand>
</feature>
<gene>
    <name evidence="5" type="ORF">AADEFJLK_02142</name>
    <name evidence="4" type="ORF">CEK71_17210</name>
</gene>
<feature type="active site" description="Charge relay system" evidence="1">
    <location>
        <position position="349"/>
    </location>
</feature>
<dbReference type="PANTHER" id="PTHR14218:SF15">
    <property type="entry name" value="TRIPEPTIDYL-PEPTIDASE 1"/>
    <property type="match status" value="1"/>
</dbReference>
<dbReference type="PANTHER" id="PTHR14218">
    <property type="entry name" value="PROTEASE S8 TRIPEPTIDYL PEPTIDASE I CLN2"/>
    <property type="match status" value="1"/>
</dbReference>
<dbReference type="EMBL" id="PGFZ01000004">
    <property type="protein sequence ID" value="POZ51922.1"/>
    <property type="molecule type" value="Genomic_DNA"/>
</dbReference>
<evidence type="ECO:0000313" key="7">
    <source>
        <dbReference type="Proteomes" id="UP000237423"/>
    </source>
</evidence>
<dbReference type="GO" id="GO:0046872">
    <property type="term" value="F:metal ion binding"/>
    <property type="evidence" value="ECO:0007669"/>
    <property type="project" value="UniProtKB-UniRule"/>
</dbReference>
<feature type="binding site" evidence="1">
    <location>
        <position position="388"/>
    </location>
    <ligand>
        <name>Ca(2+)</name>
        <dbReference type="ChEBI" id="CHEBI:29108"/>
    </ligand>
</feature>
<keyword evidence="1" id="KW-0378">Hydrolase</keyword>
<keyword evidence="1" id="KW-0106">Calcium</keyword>
<feature type="binding site" evidence="1">
    <location>
        <position position="387"/>
    </location>
    <ligand>
        <name>Ca(2+)</name>
        <dbReference type="ChEBI" id="CHEBI:29108"/>
    </ligand>
</feature>
<dbReference type="InterPro" id="IPR050819">
    <property type="entry name" value="Tripeptidyl-peptidase_I"/>
</dbReference>
<evidence type="ECO:0000259" key="3">
    <source>
        <dbReference type="PROSITE" id="PS51695"/>
    </source>
</evidence>
<evidence type="ECO:0000256" key="1">
    <source>
        <dbReference type="PROSITE-ProRule" id="PRU01032"/>
    </source>
</evidence>
<evidence type="ECO:0000313" key="5">
    <source>
        <dbReference type="EMBL" id="POZ51922.1"/>
    </source>
</evidence>
<evidence type="ECO:0000313" key="6">
    <source>
        <dbReference type="Proteomes" id="UP000197019"/>
    </source>
</evidence>
<dbReference type="Proteomes" id="UP000237423">
    <property type="component" value="Unassembled WGS sequence"/>
</dbReference>
<dbReference type="SUPFAM" id="SSF52743">
    <property type="entry name" value="Subtilisin-like"/>
    <property type="match status" value="1"/>
</dbReference>
<dbReference type="InterPro" id="IPR030400">
    <property type="entry name" value="Sedolisin_dom"/>
</dbReference>
<keyword evidence="2" id="KW-0732">Signal</keyword>
<sequence>MTIKKIHFLSGIIALLLAIPGAYAADTAQIITPPSSVDKPEDAGLKARTHFKFLVPPGGYAKLHAAIAANTAPLGGPPYLGYGYETPASLACVYNRVPRLYACNPNKVTTVVTGGSKAIALVDAYHYPNALSDLQMFSTQFGLPAPDLEVVYASGTQPKTDPNGWEVEEALDLQWAHAMAPNAKLYLVEAASNSNKDLTAAVDVASALVAAAGGGQVSMSYGGAEFTKEVNFESHYTTPNVVYFASSGDAAGTSYPCMSANVVCVGGTTLRREPATQKLTGEVAWIDGGGGISPYIKRPGYQDALAPLIGSTRAAPDVSLAADPITGGWLYYTASNNSKAGWFIVGGTSWSSPTLAGIVNAAGSFEASSQALLAKIYGGTSPVSFTDISKGWCGPYAGWNAVAGWDPCTGLGKVGQ</sequence>
<proteinExistence type="predicted"/>
<dbReference type="CDD" id="cd04056">
    <property type="entry name" value="Peptidases_S53"/>
    <property type="match status" value="1"/>
</dbReference>
<dbReference type="GO" id="GO:0008240">
    <property type="term" value="F:tripeptidyl-peptidase activity"/>
    <property type="evidence" value="ECO:0007669"/>
    <property type="project" value="TreeGrafter"/>
</dbReference>
<organism evidence="4 6">
    <name type="scientific">Methylovulum psychrotolerans</name>
    <dbReference type="NCBI Taxonomy" id="1704499"/>
    <lineage>
        <taxon>Bacteria</taxon>
        <taxon>Pseudomonadati</taxon>
        <taxon>Pseudomonadota</taxon>
        <taxon>Gammaproteobacteria</taxon>
        <taxon>Methylococcales</taxon>
        <taxon>Methylococcaceae</taxon>
        <taxon>Methylovulum</taxon>
    </lineage>
</organism>
<protein>
    <recommendedName>
        <fullName evidence="3">Peptidase S53 domain-containing protein</fullName>
    </recommendedName>
</protein>
<dbReference type="Proteomes" id="UP000197019">
    <property type="component" value="Chromosome"/>
</dbReference>
<dbReference type="GO" id="GO:0004252">
    <property type="term" value="F:serine-type endopeptidase activity"/>
    <property type="evidence" value="ECO:0007669"/>
    <property type="project" value="UniProtKB-UniRule"/>
</dbReference>
<feature type="chain" id="PRO_5033291373" description="Peptidase S53 domain-containing protein" evidence="2">
    <location>
        <begin position="25"/>
        <end position="416"/>
    </location>
</feature>
<keyword evidence="1" id="KW-0479">Metal-binding</keyword>
<dbReference type="PROSITE" id="PS51695">
    <property type="entry name" value="SEDOLISIN"/>
    <property type="match status" value="1"/>
</dbReference>
<keyword evidence="1" id="KW-0720">Serine protease</keyword>
<keyword evidence="6" id="KW-1185">Reference proteome</keyword>
<dbReference type="OrthoDB" id="9002785at2"/>
<accession>A0A1Z4C2C9</accession>
<feature type="signal peptide" evidence="2">
    <location>
        <begin position="1"/>
        <end position="24"/>
    </location>
</feature>
<dbReference type="AlphaFoldDB" id="A0A1Z4C2C9"/>
<comment type="cofactor">
    <cofactor evidence="1">
        <name>Ca(2+)</name>
        <dbReference type="ChEBI" id="CHEBI:29108"/>
    </cofactor>
    <text evidence="1">Binds 1 Ca(2+) ion per subunit.</text>
</comment>
<evidence type="ECO:0000256" key="2">
    <source>
        <dbReference type="SAM" id="SignalP"/>
    </source>
</evidence>
<dbReference type="InterPro" id="IPR036852">
    <property type="entry name" value="Peptidase_S8/S53_dom_sf"/>
</dbReference>
<feature type="domain" description="Peptidase S53" evidence="3">
    <location>
        <begin position="84"/>
        <end position="416"/>
    </location>
</feature>